<dbReference type="Proteomes" id="UP000254938">
    <property type="component" value="Unassembled WGS sequence"/>
</dbReference>
<name>A0A377TKE3_KLEPN</name>
<evidence type="ECO:0000313" key="1">
    <source>
        <dbReference type="EMBL" id="STS78570.1"/>
    </source>
</evidence>
<organism evidence="1 2">
    <name type="scientific">Klebsiella pneumoniae</name>
    <dbReference type="NCBI Taxonomy" id="573"/>
    <lineage>
        <taxon>Bacteria</taxon>
        <taxon>Pseudomonadati</taxon>
        <taxon>Pseudomonadota</taxon>
        <taxon>Gammaproteobacteria</taxon>
        <taxon>Enterobacterales</taxon>
        <taxon>Enterobacteriaceae</taxon>
        <taxon>Klebsiella/Raoultella group</taxon>
        <taxon>Klebsiella</taxon>
        <taxon>Klebsiella pneumoniae complex</taxon>
    </lineage>
</organism>
<gene>
    <name evidence="1" type="ORF">NCTC9140_00204</name>
</gene>
<proteinExistence type="predicted"/>
<reference evidence="1 2" key="1">
    <citation type="submission" date="2018-06" db="EMBL/GenBank/DDBJ databases">
        <authorList>
            <consortium name="Pathogen Informatics"/>
            <person name="Doyle S."/>
        </authorList>
    </citation>
    <scope>NUCLEOTIDE SEQUENCE [LARGE SCALE GENOMIC DNA]</scope>
    <source>
        <strain evidence="1 2">NCTC9140</strain>
    </source>
</reference>
<protein>
    <submittedName>
        <fullName evidence="1">Uncharacterized protein</fullName>
    </submittedName>
</protein>
<evidence type="ECO:0000313" key="2">
    <source>
        <dbReference type="Proteomes" id="UP000254938"/>
    </source>
</evidence>
<sequence>MFPPTFRALELNKRQQRCVWAASLNGIQQSLVTEVAQENVPLMLLQLSIEIDAIGGYVDFFRAPEEGELFSISFSKSRYFC</sequence>
<dbReference type="AlphaFoldDB" id="A0A377TKE3"/>
<accession>A0A377TKE3</accession>
<dbReference type="EMBL" id="UGKQ01000003">
    <property type="protein sequence ID" value="STS78570.1"/>
    <property type="molecule type" value="Genomic_DNA"/>
</dbReference>